<evidence type="ECO:0000259" key="5">
    <source>
        <dbReference type="PROSITE" id="PS50977"/>
    </source>
</evidence>
<dbReference type="InterPro" id="IPR036271">
    <property type="entry name" value="Tet_transcr_reg_TetR-rel_C_sf"/>
</dbReference>
<sequence length="244" mass="26628">MERAMSPLEAVWTAKPAPEAREGLSLARIVGAAIEVADTDGLVAVSMSRVAKSLGFTTMSLYRHVANKEELILHMQDAAVGPPPADLLTGQGWRSDLDRWAWAAVRKLRSHPWILQTLSMFGPPATPHQLSWFEYGLRALGPTPLDENEKVSAILLIQAHSFADLTFHAAGAPTAIADADPYETLFTRIIDPARFPALMAAFSGGGFATTDDPEADRDWLYQFGLQRILDGVQVLIEQRLPGEA</sequence>
<evidence type="ECO:0000256" key="1">
    <source>
        <dbReference type="ARBA" id="ARBA00023015"/>
    </source>
</evidence>
<dbReference type="PRINTS" id="PR00455">
    <property type="entry name" value="HTHTETR"/>
</dbReference>
<evidence type="ECO:0000256" key="2">
    <source>
        <dbReference type="ARBA" id="ARBA00023125"/>
    </source>
</evidence>
<protein>
    <submittedName>
        <fullName evidence="6">Transcriptional regulator, TetR family</fullName>
    </submittedName>
</protein>
<dbReference type="InterPro" id="IPR050109">
    <property type="entry name" value="HTH-type_TetR-like_transc_reg"/>
</dbReference>
<evidence type="ECO:0000313" key="6">
    <source>
        <dbReference type="EMBL" id="SCE72782.1"/>
    </source>
</evidence>
<dbReference type="SUPFAM" id="SSF48498">
    <property type="entry name" value="Tetracyclin repressor-like, C-terminal domain"/>
    <property type="match status" value="1"/>
</dbReference>
<evidence type="ECO:0000256" key="3">
    <source>
        <dbReference type="ARBA" id="ARBA00023163"/>
    </source>
</evidence>
<dbReference type="SUPFAM" id="SSF46689">
    <property type="entry name" value="Homeodomain-like"/>
    <property type="match status" value="1"/>
</dbReference>
<dbReference type="InterPro" id="IPR004111">
    <property type="entry name" value="Repressor_TetR_C"/>
</dbReference>
<keyword evidence="7" id="KW-1185">Reference proteome</keyword>
<dbReference type="EMBL" id="LT607412">
    <property type="protein sequence ID" value="SCE72782.1"/>
    <property type="molecule type" value="Genomic_DNA"/>
</dbReference>
<dbReference type="InterPro" id="IPR009057">
    <property type="entry name" value="Homeodomain-like_sf"/>
</dbReference>
<dbReference type="Proteomes" id="UP000198243">
    <property type="component" value="Chromosome I"/>
</dbReference>
<dbReference type="Gene3D" id="1.10.10.60">
    <property type="entry name" value="Homeodomain-like"/>
    <property type="match status" value="1"/>
</dbReference>
<dbReference type="GO" id="GO:0003700">
    <property type="term" value="F:DNA-binding transcription factor activity"/>
    <property type="evidence" value="ECO:0007669"/>
    <property type="project" value="TreeGrafter"/>
</dbReference>
<feature type="DNA-binding region" description="H-T-H motif" evidence="4">
    <location>
        <begin position="46"/>
        <end position="65"/>
    </location>
</feature>
<dbReference type="PANTHER" id="PTHR30055">
    <property type="entry name" value="HTH-TYPE TRANSCRIPTIONAL REGULATOR RUTR"/>
    <property type="match status" value="1"/>
</dbReference>
<reference evidence="7" key="1">
    <citation type="submission" date="2016-06" db="EMBL/GenBank/DDBJ databases">
        <authorList>
            <person name="Varghese N."/>
            <person name="Submissions Spin"/>
        </authorList>
    </citation>
    <scope>NUCLEOTIDE SEQUENCE [LARGE SCALE GENOMIC DNA]</scope>
    <source>
        <strain evidence="7">DSM 44875</strain>
    </source>
</reference>
<gene>
    <name evidence="6" type="ORF">GA0070607_0856</name>
</gene>
<dbReference type="GO" id="GO:0045892">
    <property type="term" value="P:negative regulation of DNA-templated transcription"/>
    <property type="evidence" value="ECO:0007669"/>
    <property type="project" value="InterPro"/>
</dbReference>
<keyword evidence="2 4" id="KW-0238">DNA-binding</keyword>
<keyword evidence="3" id="KW-0804">Transcription</keyword>
<organism evidence="6 7">
    <name type="scientific">Micromonospora coriariae</name>
    <dbReference type="NCBI Taxonomy" id="285665"/>
    <lineage>
        <taxon>Bacteria</taxon>
        <taxon>Bacillati</taxon>
        <taxon>Actinomycetota</taxon>
        <taxon>Actinomycetes</taxon>
        <taxon>Micromonosporales</taxon>
        <taxon>Micromonosporaceae</taxon>
        <taxon>Micromonospora</taxon>
    </lineage>
</organism>
<dbReference type="PANTHER" id="PTHR30055:SF151">
    <property type="entry name" value="TRANSCRIPTIONAL REGULATORY PROTEIN"/>
    <property type="match status" value="1"/>
</dbReference>
<proteinExistence type="predicted"/>
<dbReference type="AlphaFoldDB" id="A0A1C4UMC2"/>
<name>A0A1C4UMC2_9ACTN</name>
<keyword evidence="1" id="KW-0805">Transcription regulation</keyword>
<dbReference type="GO" id="GO:0000976">
    <property type="term" value="F:transcription cis-regulatory region binding"/>
    <property type="evidence" value="ECO:0007669"/>
    <property type="project" value="TreeGrafter"/>
</dbReference>
<evidence type="ECO:0000313" key="7">
    <source>
        <dbReference type="Proteomes" id="UP000198243"/>
    </source>
</evidence>
<dbReference type="Pfam" id="PF00440">
    <property type="entry name" value="TetR_N"/>
    <property type="match status" value="1"/>
</dbReference>
<dbReference type="Gene3D" id="1.10.357.10">
    <property type="entry name" value="Tetracycline Repressor, domain 2"/>
    <property type="match status" value="1"/>
</dbReference>
<dbReference type="Pfam" id="PF02909">
    <property type="entry name" value="TetR_C_1"/>
    <property type="match status" value="1"/>
</dbReference>
<feature type="domain" description="HTH tetR-type" evidence="5">
    <location>
        <begin position="23"/>
        <end position="83"/>
    </location>
</feature>
<evidence type="ECO:0000256" key="4">
    <source>
        <dbReference type="PROSITE-ProRule" id="PRU00335"/>
    </source>
</evidence>
<dbReference type="InterPro" id="IPR001647">
    <property type="entry name" value="HTH_TetR"/>
</dbReference>
<dbReference type="PROSITE" id="PS50977">
    <property type="entry name" value="HTH_TETR_2"/>
    <property type="match status" value="1"/>
</dbReference>
<accession>A0A1C4UMC2</accession>
<dbReference type="OrthoDB" id="2570341at2"/>